<dbReference type="Pfam" id="PF00486">
    <property type="entry name" value="Trans_reg_C"/>
    <property type="match status" value="1"/>
</dbReference>
<protein>
    <recommendedName>
        <fullName evidence="3">OmpR/PhoB-type domain-containing protein</fullName>
    </recommendedName>
</protein>
<sequence>MQNTWNVGGWRVNLRERWIARRGLLRRRKIRPDARLMMVLESLIENAGRTVATEALLASVWPDRVVSRDSVTTAIYQLRQLLGDSAESPAYIASVPRRGYRLIAPTTAVVGRAPLKSVVGVAATLAVTGALAWLVWQPADRPAYLFVEPIQNYAESPVQEPLFSAIESTFLSELIQTVPGRVRTDDGEDVALRLQGMMVACDLGPTLVMRLLDTRNDTYIWSEAYNLEEAAALTERPTLVERVAMDVGAAIL</sequence>
<keyword evidence="1 2" id="KW-0238">DNA-binding</keyword>
<organism evidence="4">
    <name type="scientific">uncultured Woeseiaceae bacterium</name>
    <dbReference type="NCBI Taxonomy" id="1983305"/>
    <lineage>
        <taxon>Bacteria</taxon>
        <taxon>Pseudomonadati</taxon>
        <taxon>Pseudomonadota</taxon>
        <taxon>Gammaproteobacteria</taxon>
        <taxon>Woeseiales</taxon>
        <taxon>Woeseiaceae</taxon>
        <taxon>environmental samples</taxon>
    </lineage>
</organism>
<feature type="domain" description="OmpR/PhoB-type" evidence="3">
    <location>
        <begin position="2"/>
        <end position="104"/>
    </location>
</feature>
<dbReference type="GO" id="GO:0006355">
    <property type="term" value="P:regulation of DNA-templated transcription"/>
    <property type="evidence" value="ECO:0007669"/>
    <property type="project" value="InterPro"/>
</dbReference>
<dbReference type="GO" id="GO:0003677">
    <property type="term" value="F:DNA binding"/>
    <property type="evidence" value="ECO:0007669"/>
    <property type="project" value="UniProtKB-UniRule"/>
</dbReference>
<evidence type="ECO:0000259" key="3">
    <source>
        <dbReference type="PROSITE" id="PS51755"/>
    </source>
</evidence>
<dbReference type="InterPro" id="IPR036388">
    <property type="entry name" value="WH-like_DNA-bd_sf"/>
</dbReference>
<dbReference type="CDD" id="cd00383">
    <property type="entry name" value="trans_reg_C"/>
    <property type="match status" value="1"/>
</dbReference>
<evidence type="ECO:0000256" key="1">
    <source>
        <dbReference type="ARBA" id="ARBA00023125"/>
    </source>
</evidence>
<feature type="DNA-binding region" description="OmpR/PhoB-type" evidence="2">
    <location>
        <begin position="2"/>
        <end position="104"/>
    </location>
</feature>
<accession>A0A7D9H7B9</accession>
<dbReference type="SMART" id="SM00862">
    <property type="entry name" value="Trans_reg_C"/>
    <property type="match status" value="1"/>
</dbReference>
<proteinExistence type="predicted"/>
<dbReference type="InterPro" id="IPR001867">
    <property type="entry name" value="OmpR/PhoB-type_DNA-bd"/>
</dbReference>
<dbReference type="PROSITE" id="PS51755">
    <property type="entry name" value="OMPR_PHOB"/>
    <property type="match status" value="1"/>
</dbReference>
<evidence type="ECO:0000313" key="4">
    <source>
        <dbReference type="EMBL" id="VUX56025.1"/>
    </source>
</evidence>
<evidence type="ECO:0000256" key="2">
    <source>
        <dbReference type="PROSITE-ProRule" id="PRU01091"/>
    </source>
</evidence>
<name>A0A7D9H7B9_9GAMM</name>
<dbReference type="SUPFAM" id="SSF46894">
    <property type="entry name" value="C-terminal effector domain of the bipartite response regulators"/>
    <property type="match status" value="1"/>
</dbReference>
<dbReference type="GO" id="GO:0000160">
    <property type="term" value="P:phosphorelay signal transduction system"/>
    <property type="evidence" value="ECO:0007669"/>
    <property type="project" value="InterPro"/>
</dbReference>
<dbReference type="Gene3D" id="1.10.10.10">
    <property type="entry name" value="Winged helix-like DNA-binding domain superfamily/Winged helix DNA-binding domain"/>
    <property type="match status" value="1"/>
</dbReference>
<dbReference type="EMBL" id="LR633967">
    <property type="protein sequence ID" value="VUX56025.1"/>
    <property type="molecule type" value="Genomic_DNA"/>
</dbReference>
<reference evidence="4" key="1">
    <citation type="submission" date="2019-07" db="EMBL/GenBank/DDBJ databases">
        <authorList>
            <person name="Weber M."/>
            <person name="Kostadinov I."/>
            <person name="Kostadinov D I."/>
        </authorList>
    </citation>
    <scope>NUCLEOTIDE SEQUENCE</scope>
    <source>
        <strain evidence="4">Gfbio:sag-sample-m06:053724c1-46a9-4a36-b237-ea2bf867836b</strain>
    </source>
</reference>
<gene>
    <name evidence="4" type="ORF">JTBM06_V1_230008</name>
</gene>
<dbReference type="AlphaFoldDB" id="A0A7D9H7B9"/>
<dbReference type="InterPro" id="IPR016032">
    <property type="entry name" value="Sig_transdc_resp-reg_C-effctor"/>
</dbReference>